<name>A0A224Y6K5_9ACAR</name>
<organism evidence="1">
    <name type="scientific">Rhipicephalus zambeziensis</name>
    <dbReference type="NCBI Taxonomy" id="60191"/>
    <lineage>
        <taxon>Eukaryota</taxon>
        <taxon>Metazoa</taxon>
        <taxon>Ecdysozoa</taxon>
        <taxon>Arthropoda</taxon>
        <taxon>Chelicerata</taxon>
        <taxon>Arachnida</taxon>
        <taxon>Acari</taxon>
        <taxon>Parasitiformes</taxon>
        <taxon>Ixodida</taxon>
        <taxon>Ixodoidea</taxon>
        <taxon>Ixodidae</taxon>
        <taxon>Rhipicephalinae</taxon>
        <taxon>Rhipicephalus</taxon>
        <taxon>Rhipicephalus</taxon>
    </lineage>
</organism>
<protein>
    <submittedName>
        <fullName evidence="1">Uncharacterized protein</fullName>
    </submittedName>
</protein>
<dbReference type="EMBL" id="GFPF01002082">
    <property type="protein sequence ID" value="MAA13228.1"/>
    <property type="molecule type" value="Transcribed_RNA"/>
</dbReference>
<sequence>MAKMISLLVCRVKAAHGEHKLTCTCAVTILQAVSCPPFLNQPISGHRKWCYGDISKSDSLRIRPHFCISLNVQSDCPPHPGQ</sequence>
<evidence type="ECO:0000313" key="1">
    <source>
        <dbReference type="EMBL" id="MAA13228.1"/>
    </source>
</evidence>
<dbReference type="AlphaFoldDB" id="A0A224Y6K5"/>
<proteinExistence type="predicted"/>
<reference evidence="1" key="1">
    <citation type="journal article" date="2017" name="Parasit. Vectors">
        <title>Sialotranscriptomics of Rhipicephalus zambeziensis reveals intricate expression profiles of secretory proteins and suggests tight temporal transcriptional regulation during blood-feeding.</title>
        <authorList>
            <person name="de Castro M.H."/>
            <person name="de Klerk D."/>
            <person name="Pienaar R."/>
            <person name="Rees D.J.G."/>
            <person name="Mans B.J."/>
        </authorList>
    </citation>
    <scope>NUCLEOTIDE SEQUENCE</scope>
    <source>
        <tissue evidence="1">Salivary glands</tissue>
    </source>
</reference>
<accession>A0A224Y6K5</accession>